<organism evidence="2 3">
    <name type="scientific">Massarina eburnea CBS 473.64</name>
    <dbReference type="NCBI Taxonomy" id="1395130"/>
    <lineage>
        <taxon>Eukaryota</taxon>
        <taxon>Fungi</taxon>
        <taxon>Dikarya</taxon>
        <taxon>Ascomycota</taxon>
        <taxon>Pezizomycotina</taxon>
        <taxon>Dothideomycetes</taxon>
        <taxon>Pleosporomycetidae</taxon>
        <taxon>Pleosporales</taxon>
        <taxon>Massarineae</taxon>
        <taxon>Massarinaceae</taxon>
        <taxon>Massarina</taxon>
    </lineage>
</organism>
<protein>
    <submittedName>
        <fullName evidence="2">Uncharacterized protein</fullName>
    </submittedName>
</protein>
<gene>
    <name evidence="2" type="ORF">P280DRAFT_478482</name>
</gene>
<sequence length="207" mass="19840">MLKVPAPSVGSPSNSASPTVIVPGDSTLFPSTVAIIVSGHTISIPTAAPPATVVGGTIIQAPPVVVIDGTTATFPSITRKPQPTVAPVLSISIGIGPPAGVILPNGQTIQSGSTIVHGDQTLVLATASTGSSSVLLVIHSSTTKNVVPTAGTVVSSSPVTKAGTASSGSPLATTSGQVGQSPGSGNRVKVLPGAGVAVLGAVVALGL</sequence>
<dbReference type="EMBL" id="MU006781">
    <property type="protein sequence ID" value="KAF2642354.1"/>
    <property type="molecule type" value="Genomic_DNA"/>
</dbReference>
<keyword evidence="3" id="KW-1185">Reference proteome</keyword>
<proteinExistence type="predicted"/>
<dbReference type="AlphaFoldDB" id="A0A6A6S846"/>
<evidence type="ECO:0000313" key="3">
    <source>
        <dbReference type="Proteomes" id="UP000799753"/>
    </source>
</evidence>
<name>A0A6A6S846_9PLEO</name>
<feature type="region of interest" description="Disordered" evidence="1">
    <location>
        <begin position="157"/>
        <end position="184"/>
    </location>
</feature>
<reference evidence="2" key="1">
    <citation type="journal article" date="2020" name="Stud. Mycol.">
        <title>101 Dothideomycetes genomes: a test case for predicting lifestyles and emergence of pathogens.</title>
        <authorList>
            <person name="Haridas S."/>
            <person name="Albert R."/>
            <person name="Binder M."/>
            <person name="Bloem J."/>
            <person name="Labutti K."/>
            <person name="Salamov A."/>
            <person name="Andreopoulos B."/>
            <person name="Baker S."/>
            <person name="Barry K."/>
            <person name="Bills G."/>
            <person name="Bluhm B."/>
            <person name="Cannon C."/>
            <person name="Castanera R."/>
            <person name="Culley D."/>
            <person name="Daum C."/>
            <person name="Ezra D."/>
            <person name="Gonzalez J."/>
            <person name="Henrissat B."/>
            <person name="Kuo A."/>
            <person name="Liang C."/>
            <person name="Lipzen A."/>
            <person name="Lutzoni F."/>
            <person name="Magnuson J."/>
            <person name="Mondo S."/>
            <person name="Nolan M."/>
            <person name="Ohm R."/>
            <person name="Pangilinan J."/>
            <person name="Park H.-J."/>
            <person name="Ramirez L."/>
            <person name="Alfaro M."/>
            <person name="Sun H."/>
            <person name="Tritt A."/>
            <person name="Yoshinaga Y."/>
            <person name="Zwiers L.-H."/>
            <person name="Turgeon B."/>
            <person name="Goodwin S."/>
            <person name="Spatafora J."/>
            <person name="Crous P."/>
            <person name="Grigoriev I."/>
        </authorList>
    </citation>
    <scope>NUCLEOTIDE SEQUENCE</scope>
    <source>
        <strain evidence="2">CBS 473.64</strain>
    </source>
</reference>
<accession>A0A6A6S846</accession>
<evidence type="ECO:0000256" key="1">
    <source>
        <dbReference type="SAM" id="MobiDB-lite"/>
    </source>
</evidence>
<dbReference type="Proteomes" id="UP000799753">
    <property type="component" value="Unassembled WGS sequence"/>
</dbReference>
<evidence type="ECO:0000313" key="2">
    <source>
        <dbReference type="EMBL" id="KAF2642354.1"/>
    </source>
</evidence>